<gene>
    <name evidence="1" type="ORF">MILVUS5_LOCUS9847</name>
</gene>
<comment type="caution">
    <text evidence="1">The sequence shown here is derived from an EMBL/GenBank/DDBJ whole genome shotgun (WGS) entry which is preliminary data.</text>
</comment>
<name>A0ACB0J6N6_TRIPR</name>
<reference evidence="1" key="1">
    <citation type="submission" date="2023-10" db="EMBL/GenBank/DDBJ databases">
        <authorList>
            <person name="Rodriguez Cubillos JULIANA M."/>
            <person name="De Vega J."/>
        </authorList>
    </citation>
    <scope>NUCLEOTIDE SEQUENCE</scope>
</reference>
<organism evidence="1 2">
    <name type="scientific">Trifolium pratense</name>
    <name type="common">Red clover</name>
    <dbReference type="NCBI Taxonomy" id="57577"/>
    <lineage>
        <taxon>Eukaryota</taxon>
        <taxon>Viridiplantae</taxon>
        <taxon>Streptophyta</taxon>
        <taxon>Embryophyta</taxon>
        <taxon>Tracheophyta</taxon>
        <taxon>Spermatophyta</taxon>
        <taxon>Magnoliopsida</taxon>
        <taxon>eudicotyledons</taxon>
        <taxon>Gunneridae</taxon>
        <taxon>Pentapetalae</taxon>
        <taxon>rosids</taxon>
        <taxon>fabids</taxon>
        <taxon>Fabales</taxon>
        <taxon>Fabaceae</taxon>
        <taxon>Papilionoideae</taxon>
        <taxon>50 kb inversion clade</taxon>
        <taxon>NPAAA clade</taxon>
        <taxon>Hologalegina</taxon>
        <taxon>IRL clade</taxon>
        <taxon>Trifolieae</taxon>
        <taxon>Trifolium</taxon>
    </lineage>
</organism>
<accession>A0ACB0J6N6</accession>
<dbReference type="Proteomes" id="UP001177021">
    <property type="component" value="Unassembled WGS sequence"/>
</dbReference>
<evidence type="ECO:0000313" key="1">
    <source>
        <dbReference type="EMBL" id="CAJ2639900.1"/>
    </source>
</evidence>
<proteinExistence type="predicted"/>
<dbReference type="EMBL" id="CASHSV030000024">
    <property type="protein sequence ID" value="CAJ2639900.1"/>
    <property type="molecule type" value="Genomic_DNA"/>
</dbReference>
<protein>
    <submittedName>
        <fullName evidence="1">Uncharacterized protein</fullName>
    </submittedName>
</protein>
<sequence length="168" mass="18769">MAYSRSFMFLGVILFVILSTQVLDANHVPEPSNTKPMASVQSRLVSQSDFMAALELVKKAGVLLEEVEKLNEEFSDLRERLKYSVETSVSVEKNTADPVREYMSFSRAALIAKIVESKSLQLETAKSSFENAIAQMLVLNPNVELVTKGLDEFKEVRDEQIVAPPPED</sequence>
<keyword evidence="2" id="KW-1185">Reference proteome</keyword>
<evidence type="ECO:0000313" key="2">
    <source>
        <dbReference type="Proteomes" id="UP001177021"/>
    </source>
</evidence>